<evidence type="ECO:0000256" key="5">
    <source>
        <dbReference type="ARBA" id="ARBA00022989"/>
    </source>
</evidence>
<evidence type="ECO:0000256" key="23">
    <source>
        <dbReference type="ARBA" id="ARBA00045709"/>
    </source>
</evidence>
<comment type="catalytic activity">
    <reaction evidence="11">
        <text>L-alpha-aminoacyl-L-histidine(out) = L-alpha-aminoacyl-L-histidine(in)</text>
        <dbReference type="Rhea" id="RHEA:79375"/>
        <dbReference type="ChEBI" id="CHEBI:229967"/>
    </reaction>
</comment>
<evidence type="ECO:0000256" key="25">
    <source>
        <dbReference type="SAM" id="Phobius"/>
    </source>
</evidence>
<name>A0AAE3G8H8_9GAMM</name>
<evidence type="ECO:0000256" key="16">
    <source>
        <dbReference type="ARBA" id="ARBA00044900"/>
    </source>
</evidence>
<dbReference type="GO" id="GO:0005765">
    <property type="term" value="C:lysosomal membrane"/>
    <property type="evidence" value="ECO:0007669"/>
    <property type="project" value="UniProtKB-SubCell"/>
</dbReference>
<dbReference type="GO" id="GO:0022857">
    <property type="term" value="F:transmembrane transporter activity"/>
    <property type="evidence" value="ECO:0007669"/>
    <property type="project" value="InterPro"/>
</dbReference>
<dbReference type="CDD" id="cd06174">
    <property type="entry name" value="MFS"/>
    <property type="match status" value="1"/>
</dbReference>
<accession>A0AAE3G8H8</accession>
<dbReference type="AlphaFoldDB" id="A0AAE3G8H8"/>
<comment type="caution">
    <text evidence="27">The sequence shown here is derived from an EMBL/GenBank/DDBJ whole genome shotgun (WGS) entry which is preliminary data.</text>
</comment>
<comment type="catalytic activity">
    <reaction evidence="10">
        <text>L-alpha-aminoacyl-L-arginine(out) = L-alpha-aminoacyl-L-arginine(in)</text>
        <dbReference type="Rhea" id="RHEA:79367"/>
        <dbReference type="ChEBI" id="CHEBI:229968"/>
    </reaction>
</comment>
<comment type="catalytic activity">
    <reaction evidence="14">
        <text>L-aspartyl-L-lysine(out) = L-aspartyl-L-lysine(in)</text>
        <dbReference type="Rhea" id="RHEA:79411"/>
        <dbReference type="ChEBI" id="CHEBI:229953"/>
    </reaction>
</comment>
<feature type="transmembrane region" description="Helical" evidence="25">
    <location>
        <begin position="280"/>
        <end position="299"/>
    </location>
</feature>
<keyword evidence="5 25" id="KW-1133">Transmembrane helix</keyword>
<evidence type="ECO:0000256" key="8">
    <source>
        <dbReference type="ARBA" id="ARBA00044876"/>
    </source>
</evidence>
<comment type="catalytic activity">
    <reaction evidence="17">
        <text>L-arginyl-glycine(out) = L-arginyl-glycine(in)</text>
        <dbReference type="Rhea" id="RHEA:79391"/>
        <dbReference type="ChEBI" id="CHEBI:229955"/>
    </reaction>
</comment>
<comment type="catalytic activity">
    <reaction evidence="9">
        <text>L-histidyl-glycine(out) = L-histidyl-glycine(in)</text>
        <dbReference type="Rhea" id="RHEA:79395"/>
        <dbReference type="ChEBI" id="CHEBI:229957"/>
    </reaction>
</comment>
<evidence type="ECO:0000256" key="24">
    <source>
        <dbReference type="ARBA" id="ARBA00046376"/>
    </source>
</evidence>
<evidence type="ECO:0000256" key="7">
    <source>
        <dbReference type="ARBA" id="ARBA00023228"/>
    </source>
</evidence>
<sequence length="445" mass="47045">MSIPESSRRTAGRAELGGVDTPFPPLRLAWLIWGLAAALYLAGFFHRVAPGVITSELMRDFGIGATALGNLSAFYFYTYVAMQVPTGILADRLGARPLLLWGAVFASLGGLLFAFAPSFMVAAAGRALIGASVAVAFICMLKLATYWLDARHFAMASGLALCVGMVGAIAAGAPLRLAVDAFGWQPVMTVIALSTLVLAVAVAWAVYDNPAAYGYRSHARPPSRPKRESVFSSIRRVLSYRNGWTLVLIPGGVVGPLITFAGLWGVPFLTTHHGMSTHEAATYMSALLLSWAISGPLVGAMSDRIMQRKSLYLGGTIIALLGWAVLIVVGPMPKGILLLLLVVIGLASGGMILSFAMGKETVPTHLAATNAGLINMGVMSGPMLLQPAVGWLLDRLWDGTSQDGSPLYSLQAFQLAFGAMLVWTIVSIGLLLITRETQPEGSARA</sequence>
<feature type="transmembrane region" description="Helical" evidence="25">
    <location>
        <begin position="153"/>
        <end position="175"/>
    </location>
</feature>
<feature type="transmembrane region" description="Helical" evidence="25">
    <location>
        <begin position="311"/>
        <end position="330"/>
    </location>
</feature>
<evidence type="ECO:0000313" key="27">
    <source>
        <dbReference type="EMBL" id="MCP1675762.1"/>
    </source>
</evidence>
<evidence type="ECO:0000256" key="20">
    <source>
        <dbReference type="ARBA" id="ARBA00044924"/>
    </source>
</evidence>
<comment type="function">
    <text evidence="23">Lysosomal dipeptide uniporter that selectively exports lysine, arginine or histidine-containing dipeptides with a net positive charge from the lysosome lumen into the cytosol. Could play a role in a specific type of protein O-glycosylation indirectly regulating macrophages migration and tissue invasion. Also essential for liver homeostasis.</text>
</comment>
<evidence type="ECO:0000313" key="28">
    <source>
        <dbReference type="Proteomes" id="UP001205843"/>
    </source>
</evidence>
<comment type="catalytic activity">
    <reaction evidence="12">
        <text>L-lysyl-L-alpha-amino acid(out) = L-lysyl-L-alpha-amino acid(in)</text>
        <dbReference type="Rhea" id="RHEA:79387"/>
        <dbReference type="ChEBI" id="CHEBI:229965"/>
    </reaction>
</comment>
<keyword evidence="28" id="KW-1185">Reference proteome</keyword>
<feature type="transmembrane region" description="Helical" evidence="25">
    <location>
        <begin position="244"/>
        <end position="268"/>
    </location>
</feature>
<evidence type="ECO:0000256" key="3">
    <source>
        <dbReference type="ARBA" id="ARBA00022448"/>
    </source>
</evidence>
<comment type="catalytic activity">
    <reaction evidence="18">
        <text>L-histidyl-L-alpha-amino acid(out) = L-histidyl-L-alpha-amino acid(in)</text>
        <dbReference type="Rhea" id="RHEA:79379"/>
        <dbReference type="ChEBI" id="CHEBI:229964"/>
    </reaction>
</comment>
<feature type="transmembrane region" description="Helical" evidence="25">
    <location>
        <begin position="336"/>
        <end position="358"/>
    </location>
</feature>
<proteinExistence type="inferred from homology"/>
<protein>
    <recommendedName>
        <fullName evidence="21">Lysosomal dipeptide transporter MFSD1</fullName>
    </recommendedName>
    <alternativeName>
        <fullName evidence="22">Major facilitator superfamily domain-containing protein 1</fullName>
    </alternativeName>
</protein>
<evidence type="ECO:0000256" key="12">
    <source>
        <dbReference type="ARBA" id="ARBA00044891"/>
    </source>
</evidence>
<evidence type="ECO:0000256" key="4">
    <source>
        <dbReference type="ARBA" id="ARBA00022692"/>
    </source>
</evidence>
<evidence type="ECO:0000256" key="10">
    <source>
        <dbReference type="ARBA" id="ARBA00044881"/>
    </source>
</evidence>
<evidence type="ECO:0000256" key="9">
    <source>
        <dbReference type="ARBA" id="ARBA00044878"/>
    </source>
</evidence>
<dbReference type="InterPro" id="IPR011701">
    <property type="entry name" value="MFS"/>
</dbReference>
<dbReference type="Gene3D" id="1.20.1250.20">
    <property type="entry name" value="MFS general substrate transporter like domains"/>
    <property type="match status" value="2"/>
</dbReference>
<comment type="subcellular location">
    <subcellularLocation>
        <location evidence="1">Lysosome membrane</location>
        <topology evidence="1">Multi-pass membrane protein</topology>
    </subcellularLocation>
</comment>
<dbReference type="PROSITE" id="PS50850">
    <property type="entry name" value="MFS"/>
    <property type="match status" value="1"/>
</dbReference>
<keyword evidence="6 25" id="KW-0472">Membrane</keyword>
<evidence type="ECO:0000256" key="15">
    <source>
        <dbReference type="ARBA" id="ARBA00044899"/>
    </source>
</evidence>
<evidence type="ECO:0000256" key="21">
    <source>
        <dbReference type="ARBA" id="ARBA00044985"/>
    </source>
</evidence>
<comment type="subunit">
    <text evidence="24">Homodimer. Interacts with lysosomal protein GLMP (via lumenal domain); the interaction starts while both proteins are still in the endoplasmic reticulum and is required for stabilization of MFSD1 in lysosomes but has no direct effect on its targeting to lysosomes or transporter activity.</text>
</comment>
<evidence type="ECO:0000256" key="14">
    <source>
        <dbReference type="ARBA" id="ARBA00044898"/>
    </source>
</evidence>
<dbReference type="RefSeq" id="WP_253479530.1">
    <property type="nucleotide sequence ID" value="NZ_JALJXV010000007.1"/>
</dbReference>
<evidence type="ECO:0000256" key="11">
    <source>
        <dbReference type="ARBA" id="ARBA00044884"/>
    </source>
</evidence>
<dbReference type="Pfam" id="PF07690">
    <property type="entry name" value="MFS_1"/>
    <property type="match status" value="1"/>
</dbReference>
<feature type="transmembrane region" description="Helical" evidence="25">
    <location>
        <begin position="413"/>
        <end position="434"/>
    </location>
</feature>
<dbReference type="PANTHER" id="PTHR23512:SF3">
    <property type="entry name" value="MAJOR FACILITATOR SUPERFAMILY DOMAIN-CONTAINING PROTEIN 1"/>
    <property type="match status" value="1"/>
</dbReference>
<gene>
    <name evidence="27" type="ORF">J2T57_002917</name>
</gene>
<evidence type="ECO:0000256" key="13">
    <source>
        <dbReference type="ARBA" id="ARBA00044893"/>
    </source>
</evidence>
<evidence type="ECO:0000256" key="22">
    <source>
        <dbReference type="ARBA" id="ARBA00045018"/>
    </source>
</evidence>
<feature type="transmembrane region" description="Helical" evidence="25">
    <location>
        <begin position="370"/>
        <end position="393"/>
    </location>
</feature>
<dbReference type="SUPFAM" id="SSF103473">
    <property type="entry name" value="MFS general substrate transporter"/>
    <property type="match status" value="1"/>
</dbReference>
<evidence type="ECO:0000256" key="17">
    <source>
        <dbReference type="ARBA" id="ARBA00044903"/>
    </source>
</evidence>
<reference evidence="27" key="1">
    <citation type="submission" date="2022-03" db="EMBL/GenBank/DDBJ databases">
        <title>Genomic Encyclopedia of Type Strains, Phase III (KMG-III): the genomes of soil and plant-associated and newly described type strains.</title>
        <authorList>
            <person name="Whitman W."/>
        </authorList>
    </citation>
    <scope>NUCLEOTIDE SEQUENCE</scope>
    <source>
        <strain evidence="27">ANL 6-2</strain>
    </source>
</reference>
<feature type="transmembrane region" description="Helical" evidence="25">
    <location>
        <begin position="28"/>
        <end position="49"/>
    </location>
</feature>
<dbReference type="EMBL" id="JALJXV010000007">
    <property type="protein sequence ID" value="MCP1675762.1"/>
    <property type="molecule type" value="Genomic_DNA"/>
</dbReference>
<evidence type="ECO:0000259" key="26">
    <source>
        <dbReference type="PROSITE" id="PS50850"/>
    </source>
</evidence>
<feature type="transmembrane region" description="Helical" evidence="25">
    <location>
        <begin position="98"/>
        <end position="116"/>
    </location>
</feature>
<keyword evidence="4 25" id="KW-0812">Transmembrane</keyword>
<feature type="transmembrane region" description="Helical" evidence="25">
    <location>
        <begin position="61"/>
        <end position="77"/>
    </location>
</feature>
<organism evidence="27 28">
    <name type="scientific">Natronocella acetinitrilica</name>
    <dbReference type="NCBI Taxonomy" id="414046"/>
    <lineage>
        <taxon>Bacteria</taxon>
        <taxon>Pseudomonadati</taxon>
        <taxon>Pseudomonadota</taxon>
        <taxon>Gammaproteobacteria</taxon>
        <taxon>Chromatiales</taxon>
        <taxon>Ectothiorhodospiraceae</taxon>
        <taxon>Natronocella</taxon>
    </lineage>
</organism>
<keyword evidence="7" id="KW-0458">Lysosome</keyword>
<dbReference type="Proteomes" id="UP001205843">
    <property type="component" value="Unassembled WGS sequence"/>
</dbReference>
<feature type="transmembrane region" description="Helical" evidence="25">
    <location>
        <begin position="187"/>
        <end position="207"/>
    </location>
</feature>
<evidence type="ECO:0000256" key="19">
    <source>
        <dbReference type="ARBA" id="ARBA00044919"/>
    </source>
</evidence>
<evidence type="ECO:0000256" key="2">
    <source>
        <dbReference type="ARBA" id="ARBA00008335"/>
    </source>
</evidence>
<comment type="similarity">
    <text evidence="2">Belongs to the major facilitator superfamily.</text>
</comment>
<evidence type="ECO:0000256" key="6">
    <source>
        <dbReference type="ARBA" id="ARBA00023136"/>
    </source>
</evidence>
<feature type="transmembrane region" description="Helical" evidence="25">
    <location>
        <begin position="122"/>
        <end position="141"/>
    </location>
</feature>
<dbReference type="PANTHER" id="PTHR23512">
    <property type="entry name" value="MAJOR FACILITATOR SUPERFAMILY DOMAIN-CONTAINING PROTEIN 1"/>
    <property type="match status" value="1"/>
</dbReference>
<comment type="catalytic activity">
    <reaction evidence="20">
        <text>L-lysyl-glycine(out) = L-lysyl-glycine(in)</text>
        <dbReference type="Rhea" id="RHEA:79407"/>
        <dbReference type="ChEBI" id="CHEBI:191202"/>
    </reaction>
</comment>
<keyword evidence="3" id="KW-0813">Transport</keyword>
<evidence type="ECO:0000256" key="18">
    <source>
        <dbReference type="ARBA" id="ARBA00044912"/>
    </source>
</evidence>
<feature type="domain" description="Major facilitator superfamily (MFS) profile" evidence="26">
    <location>
        <begin position="31"/>
        <end position="442"/>
    </location>
</feature>
<dbReference type="InterPro" id="IPR020846">
    <property type="entry name" value="MFS_dom"/>
</dbReference>
<dbReference type="InterPro" id="IPR036259">
    <property type="entry name" value="MFS_trans_sf"/>
</dbReference>
<comment type="catalytic activity">
    <reaction evidence="13">
        <text>L-alpha-aminoacyl-L-lysine(out) = L-alpha-aminoacyl-L-lysine(in)</text>
        <dbReference type="Rhea" id="RHEA:79383"/>
        <dbReference type="ChEBI" id="CHEBI:229966"/>
    </reaction>
</comment>
<dbReference type="InterPro" id="IPR052187">
    <property type="entry name" value="MFSD1"/>
</dbReference>
<comment type="catalytic activity">
    <reaction evidence="15">
        <text>L-arginyl-L-alpha-amino acid(out) = L-arginyl-L-alpha-amino acid(in)</text>
        <dbReference type="Rhea" id="RHEA:79371"/>
        <dbReference type="ChEBI" id="CHEBI:84315"/>
    </reaction>
</comment>
<comment type="catalytic activity">
    <reaction evidence="16">
        <text>L-lysyl-L-lysine(out) = L-lysyl-L-lysine(in)</text>
        <dbReference type="Rhea" id="RHEA:79403"/>
        <dbReference type="ChEBI" id="CHEBI:229956"/>
    </reaction>
</comment>
<comment type="catalytic activity">
    <reaction evidence="8">
        <text>L-lysyl-L-alanine(out) = L-lysyl-L-alanine(in)</text>
        <dbReference type="Rhea" id="RHEA:79399"/>
        <dbReference type="ChEBI" id="CHEBI:229954"/>
    </reaction>
</comment>
<evidence type="ECO:0000256" key="1">
    <source>
        <dbReference type="ARBA" id="ARBA00004155"/>
    </source>
</evidence>
<comment type="catalytic activity">
    <reaction evidence="19">
        <text>L-alanyl-L-lysine(out) = L-alanyl-L-lysine(in)</text>
        <dbReference type="Rhea" id="RHEA:79415"/>
        <dbReference type="ChEBI" id="CHEBI:192470"/>
    </reaction>
</comment>